<dbReference type="SUPFAM" id="SSF49464">
    <property type="entry name" value="Carboxypeptidase regulatory domain-like"/>
    <property type="match status" value="1"/>
</dbReference>
<dbReference type="EMBL" id="FORU01000006">
    <property type="protein sequence ID" value="SFJ34893.1"/>
    <property type="molecule type" value="Genomic_DNA"/>
</dbReference>
<keyword evidence="2" id="KW-1185">Reference proteome</keyword>
<dbReference type="InterPro" id="IPR008969">
    <property type="entry name" value="CarboxyPept-like_regulatory"/>
</dbReference>
<evidence type="ECO:0000313" key="1">
    <source>
        <dbReference type="EMBL" id="SFJ34893.1"/>
    </source>
</evidence>
<dbReference type="AlphaFoldDB" id="A0A1I3QLA4"/>
<protein>
    <submittedName>
        <fullName evidence="1">Uncharacterized protein</fullName>
    </submittedName>
</protein>
<name>A0A1I3QLA4_9FLAO</name>
<reference evidence="2" key="1">
    <citation type="submission" date="2016-10" db="EMBL/GenBank/DDBJ databases">
        <authorList>
            <person name="Varghese N."/>
            <person name="Submissions S."/>
        </authorList>
    </citation>
    <scope>NUCLEOTIDE SEQUENCE [LARGE SCALE GENOMIC DNA]</scope>
    <source>
        <strain evidence="2">DSM 26542</strain>
    </source>
</reference>
<evidence type="ECO:0000313" key="2">
    <source>
        <dbReference type="Proteomes" id="UP000243887"/>
    </source>
</evidence>
<accession>A0A1I3QLA4</accession>
<dbReference type="Proteomes" id="UP000243887">
    <property type="component" value="Unassembled WGS sequence"/>
</dbReference>
<dbReference type="OrthoDB" id="1075473at2"/>
<organism evidence="1 2">
    <name type="scientific">Myroides guanonis</name>
    <dbReference type="NCBI Taxonomy" id="1150112"/>
    <lineage>
        <taxon>Bacteria</taxon>
        <taxon>Pseudomonadati</taxon>
        <taxon>Bacteroidota</taxon>
        <taxon>Flavobacteriia</taxon>
        <taxon>Flavobacteriales</taxon>
        <taxon>Flavobacteriaceae</taxon>
        <taxon>Myroides</taxon>
    </lineage>
</organism>
<proteinExistence type="predicted"/>
<sequence length="228" mass="25277">MKNTFIRNLMILILVIISGAIYAQKKETITITGKVTVKDTGKPPLGVITVLEKGVAEHMAFGDVIGTNRHTFIQKDGTFKFTINKGGSIIITDNKHRYMPHGLRNLDKSQAVNVELRRIPNFEKSAYPPNELHKLETNFDVTKKVKISGRVTDKGGKGLTDVYITQSNVFNENEDMAFSTTNKNGEFSCKVLKGGHILIGAKGYELLELNASKDTVVNAKLKLVNPFK</sequence>
<gene>
    <name evidence="1" type="ORF">SAMN04487893_10644</name>
</gene>
<dbReference type="RefSeq" id="WP_090678688.1">
    <property type="nucleotide sequence ID" value="NZ_FORU01000006.1"/>
</dbReference>